<dbReference type="AlphaFoldDB" id="A0A3L7J6U0"/>
<feature type="transmembrane region" description="Helical" evidence="1">
    <location>
        <begin position="6"/>
        <end position="28"/>
    </location>
</feature>
<dbReference type="Pfam" id="PF06993">
    <property type="entry name" value="DUF1304"/>
    <property type="match status" value="1"/>
</dbReference>
<keyword evidence="1" id="KW-0812">Transmembrane</keyword>
<keyword evidence="1" id="KW-1133">Transmembrane helix</keyword>
<feature type="transmembrane region" description="Helical" evidence="1">
    <location>
        <begin position="49"/>
        <end position="71"/>
    </location>
</feature>
<keyword evidence="1" id="KW-0472">Membrane</keyword>
<dbReference type="EMBL" id="RCWJ01000001">
    <property type="protein sequence ID" value="RLQ86085.1"/>
    <property type="molecule type" value="Genomic_DNA"/>
</dbReference>
<feature type="transmembrane region" description="Helical" evidence="1">
    <location>
        <begin position="83"/>
        <end position="101"/>
    </location>
</feature>
<dbReference type="RefSeq" id="WP_121658444.1">
    <property type="nucleotide sequence ID" value="NZ_BMEK01000001.1"/>
</dbReference>
<dbReference type="Proteomes" id="UP000282460">
    <property type="component" value="Unassembled WGS sequence"/>
</dbReference>
<comment type="caution">
    <text evidence="2">The sequence shown here is derived from an EMBL/GenBank/DDBJ whole genome shotgun (WGS) entry which is preliminary data.</text>
</comment>
<organism evidence="2 3">
    <name type="scientific">Mycetocola zhadangensis</name>
    <dbReference type="NCBI Taxonomy" id="1164595"/>
    <lineage>
        <taxon>Bacteria</taxon>
        <taxon>Bacillati</taxon>
        <taxon>Actinomycetota</taxon>
        <taxon>Actinomycetes</taxon>
        <taxon>Micrococcales</taxon>
        <taxon>Microbacteriaceae</taxon>
        <taxon>Mycetocola</taxon>
    </lineage>
</organism>
<proteinExistence type="predicted"/>
<sequence length="133" mass="14365">MTIVVWVFAGIAAAVHILVFVWESLLFSRPGVHSGVFAIRSTDVPAIKLWSFCVGFYNLFLAIGLLFGVIMWATGNQTVGRTLVAYICIFMVLCGVVLFVADRMALGRERGKGVSGALAETLPPLIALVAMVF</sequence>
<dbReference type="OrthoDB" id="9803832at2"/>
<evidence type="ECO:0000256" key="1">
    <source>
        <dbReference type="SAM" id="Phobius"/>
    </source>
</evidence>
<protein>
    <submittedName>
        <fullName evidence="2">DUF1304 domain-containing protein</fullName>
    </submittedName>
</protein>
<evidence type="ECO:0000313" key="2">
    <source>
        <dbReference type="EMBL" id="RLQ86085.1"/>
    </source>
</evidence>
<keyword evidence="3" id="KW-1185">Reference proteome</keyword>
<name>A0A3L7J6U0_9MICO</name>
<dbReference type="InterPro" id="IPR009732">
    <property type="entry name" value="DUF1304"/>
</dbReference>
<gene>
    <name evidence="2" type="ORF">D9V28_04420</name>
</gene>
<evidence type="ECO:0000313" key="3">
    <source>
        <dbReference type="Proteomes" id="UP000282460"/>
    </source>
</evidence>
<accession>A0A3L7J6U0</accession>
<reference evidence="2 3" key="1">
    <citation type="submission" date="2018-10" db="EMBL/GenBank/DDBJ databases">
        <authorList>
            <person name="Li J."/>
        </authorList>
    </citation>
    <scope>NUCLEOTIDE SEQUENCE [LARGE SCALE GENOMIC DNA]</scope>
    <source>
        <strain evidence="2 3">ZD1-4</strain>
    </source>
</reference>